<dbReference type="EMBL" id="LAZR01005724">
    <property type="protein sequence ID" value="KKM97625.1"/>
    <property type="molecule type" value="Genomic_DNA"/>
</dbReference>
<feature type="non-terminal residue" evidence="1">
    <location>
        <position position="1"/>
    </location>
</feature>
<proteinExistence type="predicted"/>
<organism evidence="1">
    <name type="scientific">marine sediment metagenome</name>
    <dbReference type="NCBI Taxonomy" id="412755"/>
    <lineage>
        <taxon>unclassified sequences</taxon>
        <taxon>metagenomes</taxon>
        <taxon>ecological metagenomes</taxon>
    </lineage>
</organism>
<evidence type="ECO:0000313" key="1">
    <source>
        <dbReference type="EMBL" id="KKM97625.1"/>
    </source>
</evidence>
<accession>A0A0F9P9C9</accession>
<dbReference type="AlphaFoldDB" id="A0A0F9P9C9"/>
<sequence>ENSTDDSDLVVADTDEFNLYVLKGRQLAAEEALDFAVAEKNEDKYDKKLET</sequence>
<protein>
    <submittedName>
        <fullName evidence="1">Uncharacterized protein</fullName>
    </submittedName>
</protein>
<reference evidence="1" key="1">
    <citation type="journal article" date="2015" name="Nature">
        <title>Complex archaea that bridge the gap between prokaryotes and eukaryotes.</title>
        <authorList>
            <person name="Spang A."/>
            <person name="Saw J.H."/>
            <person name="Jorgensen S.L."/>
            <person name="Zaremba-Niedzwiedzka K."/>
            <person name="Martijn J."/>
            <person name="Lind A.E."/>
            <person name="van Eijk R."/>
            <person name="Schleper C."/>
            <person name="Guy L."/>
            <person name="Ettema T.J."/>
        </authorList>
    </citation>
    <scope>NUCLEOTIDE SEQUENCE</scope>
</reference>
<gene>
    <name evidence="1" type="ORF">LCGC14_1166060</name>
</gene>
<name>A0A0F9P9C9_9ZZZZ</name>
<comment type="caution">
    <text evidence="1">The sequence shown here is derived from an EMBL/GenBank/DDBJ whole genome shotgun (WGS) entry which is preliminary data.</text>
</comment>